<dbReference type="OrthoDB" id="3691621at2759"/>
<proteinExistence type="predicted"/>
<reference evidence="2 3" key="1">
    <citation type="journal article" date="2013" name="PLoS Genet.">
        <title>Comparative genome structure, secondary metabolite, and effector coding capacity across Cochliobolus pathogens.</title>
        <authorList>
            <person name="Condon B.J."/>
            <person name="Leng Y."/>
            <person name="Wu D."/>
            <person name="Bushley K.E."/>
            <person name="Ohm R.A."/>
            <person name="Otillar R."/>
            <person name="Martin J."/>
            <person name="Schackwitz W."/>
            <person name="Grimwood J."/>
            <person name="MohdZainudin N."/>
            <person name="Xue C."/>
            <person name="Wang R."/>
            <person name="Manning V.A."/>
            <person name="Dhillon B."/>
            <person name="Tu Z.J."/>
            <person name="Steffenson B.J."/>
            <person name="Salamov A."/>
            <person name="Sun H."/>
            <person name="Lowry S."/>
            <person name="LaButti K."/>
            <person name="Han J."/>
            <person name="Copeland A."/>
            <person name="Lindquist E."/>
            <person name="Barry K."/>
            <person name="Schmutz J."/>
            <person name="Baker S.E."/>
            <person name="Ciuffetti L.M."/>
            <person name="Grigoriev I.V."/>
            <person name="Zhong S."/>
            <person name="Turgeon B.G."/>
        </authorList>
    </citation>
    <scope>NUCLEOTIDE SEQUENCE [LARGE SCALE GENOMIC DNA]</scope>
    <source>
        <strain evidence="2 3">ATCC 44560</strain>
    </source>
</reference>
<evidence type="ECO:0000256" key="1">
    <source>
        <dbReference type="SAM" id="MobiDB-lite"/>
    </source>
</evidence>
<gene>
    <name evidence="2" type="ORF">COCMIDRAFT_4708</name>
</gene>
<evidence type="ECO:0000313" key="3">
    <source>
        <dbReference type="Proteomes" id="UP000054032"/>
    </source>
</evidence>
<evidence type="ECO:0008006" key="4">
    <source>
        <dbReference type="Google" id="ProtNLM"/>
    </source>
</evidence>
<accession>W6ZRA3</accession>
<keyword evidence="3" id="KW-1185">Reference proteome</keyword>
<feature type="compositionally biased region" description="Polar residues" evidence="1">
    <location>
        <begin position="32"/>
        <end position="45"/>
    </location>
</feature>
<dbReference type="AlphaFoldDB" id="W6ZRA3"/>
<name>W6ZRA3_COCMI</name>
<dbReference type="RefSeq" id="XP_007687269.1">
    <property type="nucleotide sequence ID" value="XM_007689079.1"/>
</dbReference>
<dbReference type="GeneID" id="19124347"/>
<sequence>MDHAKSALSQPPHSNVPCSDQCQFPTVDKPLTNESGNADSKQPSQGKPGLTPSGSNPRSSAGHSTATSKNQRRALRCCLCLQELIITFLTEHTQPSLITLQPTNHHSIMQQAGSLLVSMEHALRDLQLTIPAKYHTLWLKHQMDGYTKTLEALREFMRGG</sequence>
<feature type="region of interest" description="Disordered" evidence="1">
    <location>
        <begin position="1"/>
        <end position="69"/>
    </location>
</feature>
<dbReference type="HOGENOM" id="CLU_1651847_0_0_1"/>
<dbReference type="EMBL" id="KI963970">
    <property type="protein sequence ID" value="EUC46201.1"/>
    <property type="molecule type" value="Genomic_DNA"/>
</dbReference>
<organism evidence="2 3">
    <name type="scientific">Bipolaris oryzae ATCC 44560</name>
    <dbReference type="NCBI Taxonomy" id="930090"/>
    <lineage>
        <taxon>Eukaryota</taxon>
        <taxon>Fungi</taxon>
        <taxon>Dikarya</taxon>
        <taxon>Ascomycota</taxon>
        <taxon>Pezizomycotina</taxon>
        <taxon>Dothideomycetes</taxon>
        <taxon>Pleosporomycetidae</taxon>
        <taxon>Pleosporales</taxon>
        <taxon>Pleosporineae</taxon>
        <taxon>Pleosporaceae</taxon>
        <taxon>Bipolaris</taxon>
    </lineage>
</organism>
<feature type="compositionally biased region" description="Polar residues" evidence="1">
    <location>
        <begin position="7"/>
        <end position="24"/>
    </location>
</feature>
<protein>
    <recommendedName>
        <fullName evidence="4">Aflatoxin regulatory protein domain-containing protein</fullName>
    </recommendedName>
</protein>
<evidence type="ECO:0000313" key="2">
    <source>
        <dbReference type="EMBL" id="EUC46201.1"/>
    </source>
</evidence>
<feature type="compositionally biased region" description="Polar residues" evidence="1">
    <location>
        <begin position="52"/>
        <end position="69"/>
    </location>
</feature>
<dbReference type="Proteomes" id="UP000054032">
    <property type="component" value="Unassembled WGS sequence"/>
</dbReference>
<dbReference type="KEGG" id="bor:COCMIDRAFT_4708"/>